<evidence type="ECO:0000313" key="1">
    <source>
        <dbReference type="EMBL" id="QWL62662.1"/>
    </source>
</evidence>
<gene>
    <name evidence="1" type="ORF">HQ399_10580</name>
</gene>
<reference evidence="1 2" key="1">
    <citation type="journal article" date="2021" name="Front. Microbiol.">
        <title>Prevalence and Genetic Analysis of Chromosomal mcr-3/7 in Aeromonas From U.S. Animal-Derived Samples.</title>
        <authorList>
            <person name="Wang Y."/>
            <person name="Hou N."/>
            <person name="Rasooly R."/>
            <person name="Gu Y."/>
            <person name="He X."/>
        </authorList>
    </citation>
    <scope>NUCLEOTIDE SEQUENCE [LARGE SCALE GENOMIC DNA]</scope>
    <source>
        <strain evidence="1 2">4608</strain>
    </source>
</reference>
<dbReference type="InterPro" id="IPR027417">
    <property type="entry name" value="P-loop_NTPase"/>
</dbReference>
<sequence>MNQTLHSPTVAMSSTIGRPWPTRILCKAGVATASVRIHSDEQFLDELTRIGNNHTGWILLIAPPGRPAANRLQERGIDPKRVLIVHSPKIKNWQQTLERSLCQGHCAAVFTWLPEQIELDHARLQRLGQQSGILACFFGAKRIAVNGKRMSYGEQDIYLNH</sequence>
<dbReference type="EMBL" id="CP053881">
    <property type="protein sequence ID" value="QWL62662.1"/>
    <property type="molecule type" value="Genomic_DNA"/>
</dbReference>
<organism evidence="1 2">
    <name type="scientific">Aeromonas jandaei</name>
    <dbReference type="NCBI Taxonomy" id="650"/>
    <lineage>
        <taxon>Bacteria</taxon>
        <taxon>Pseudomonadati</taxon>
        <taxon>Pseudomonadota</taxon>
        <taxon>Gammaproteobacteria</taxon>
        <taxon>Aeromonadales</taxon>
        <taxon>Aeromonadaceae</taxon>
        <taxon>Aeromonas</taxon>
    </lineage>
</organism>
<dbReference type="AlphaFoldDB" id="A0ABD7ENM0"/>
<accession>A0ABD7ENM0</accession>
<dbReference type="SUPFAM" id="SSF52540">
    <property type="entry name" value="P-loop containing nucleoside triphosphate hydrolases"/>
    <property type="match status" value="1"/>
</dbReference>
<dbReference type="RefSeq" id="WP_215803668.1">
    <property type="nucleotide sequence ID" value="NZ_CP053881.1"/>
</dbReference>
<name>A0ABD7ENM0_AERJA</name>
<protein>
    <submittedName>
        <fullName evidence="1">Cell division inhibitor</fullName>
    </submittedName>
</protein>
<evidence type="ECO:0000313" key="2">
    <source>
        <dbReference type="Proteomes" id="UP000679312"/>
    </source>
</evidence>
<dbReference type="Gene3D" id="3.40.50.300">
    <property type="entry name" value="P-loop containing nucleotide triphosphate hydrolases"/>
    <property type="match status" value="1"/>
</dbReference>
<proteinExistence type="predicted"/>
<dbReference type="Proteomes" id="UP000679312">
    <property type="component" value="Chromosome"/>
</dbReference>